<evidence type="ECO:0000256" key="6">
    <source>
        <dbReference type="ARBA" id="ARBA00023303"/>
    </source>
</evidence>
<comment type="caution">
    <text evidence="11">The sequence shown here is derived from an EMBL/GenBank/DDBJ whole genome shotgun (WGS) entry which is preliminary data.</text>
</comment>
<sequence length="162" mass="17423">MGFGLKTLVEQSIQLLTVAPRLIPGVLQQPTIRHPIAVSLGAIAGALSRYYLSLWFAQRFGITFPYGTLFINITGCLAMGFFYALALERVSLISPEIRLLIAVGFLGAYTTFSTYALDTFTLLGDRNLVAAGFYWAGSTILGVISIQIGIILGRLCGKGLGV</sequence>
<evidence type="ECO:0000256" key="2">
    <source>
        <dbReference type="ARBA" id="ARBA00022475"/>
    </source>
</evidence>
<dbReference type="Pfam" id="PF02537">
    <property type="entry name" value="CRCB"/>
    <property type="match status" value="1"/>
</dbReference>
<keyword evidence="10" id="KW-0406">Ion transport</keyword>
<keyword evidence="2 10" id="KW-1003">Cell membrane</keyword>
<evidence type="ECO:0000256" key="4">
    <source>
        <dbReference type="ARBA" id="ARBA00022989"/>
    </source>
</evidence>
<comment type="activity regulation">
    <text evidence="10">Na(+) is not transported, but it plays an essential structural role and its presence is essential for fluoride channel function.</text>
</comment>
<dbReference type="GeneID" id="58726448"/>
<dbReference type="InterPro" id="IPR003691">
    <property type="entry name" value="FluC"/>
</dbReference>
<comment type="catalytic activity">
    <reaction evidence="8">
        <text>fluoride(in) = fluoride(out)</text>
        <dbReference type="Rhea" id="RHEA:76159"/>
        <dbReference type="ChEBI" id="CHEBI:17051"/>
    </reaction>
    <physiologicalReaction direction="left-to-right" evidence="8">
        <dbReference type="Rhea" id="RHEA:76160"/>
    </physiologicalReaction>
</comment>
<evidence type="ECO:0000256" key="1">
    <source>
        <dbReference type="ARBA" id="ARBA00004651"/>
    </source>
</evidence>
<dbReference type="PANTHER" id="PTHR28259:SF1">
    <property type="entry name" value="FLUORIDE EXPORT PROTEIN 1-RELATED"/>
    <property type="match status" value="1"/>
</dbReference>
<evidence type="ECO:0000256" key="3">
    <source>
        <dbReference type="ARBA" id="ARBA00022692"/>
    </source>
</evidence>
<evidence type="ECO:0000256" key="8">
    <source>
        <dbReference type="ARBA" id="ARBA00035585"/>
    </source>
</evidence>
<dbReference type="Proteomes" id="UP000570851">
    <property type="component" value="Unassembled WGS sequence"/>
</dbReference>
<protein>
    <recommendedName>
        <fullName evidence="10">Fluoride-specific ion channel FluC</fullName>
    </recommendedName>
</protein>
<evidence type="ECO:0000313" key="12">
    <source>
        <dbReference type="Proteomes" id="UP000570851"/>
    </source>
</evidence>
<feature type="binding site" evidence="10">
    <location>
        <position position="110"/>
    </location>
    <ligand>
        <name>Na(+)</name>
        <dbReference type="ChEBI" id="CHEBI:29101"/>
        <note>structural</note>
    </ligand>
</feature>
<keyword evidence="4 10" id="KW-1133">Transmembrane helix</keyword>
<evidence type="ECO:0000256" key="10">
    <source>
        <dbReference type="HAMAP-Rule" id="MF_00454"/>
    </source>
</evidence>
<dbReference type="NCBIfam" id="TIGR00494">
    <property type="entry name" value="crcB"/>
    <property type="match status" value="1"/>
</dbReference>
<dbReference type="RefSeq" id="WP_011320356.1">
    <property type="nucleotide sequence ID" value="NZ_JACKZP010000082.1"/>
</dbReference>
<keyword evidence="10" id="KW-0479">Metal-binding</keyword>
<organism evidence="11 12">
    <name type="scientific">Trichormus variabilis N2B</name>
    <dbReference type="NCBI Taxonomy" id="2681315"/>
    <lineage>
        <taxon>Bacteria</taxon>
        <taxon>Bacillati</taxon>
        <taxon>Cyanobacteriota</taxon>
        <taxon>Cyanophyceae</taxon>
        <taxon>Nostocales</taxon>
        <taxon>Nostocaceae</taxon>
        <taxon>Trichormus</taxon>
    </lineage>
</organism>
<evidence type="ECO:0000256" key="5">
    <source>
        <dbReference type="ARBA" id="ARBA00023136"/>
    </source>
</evidence>
<dbReference type="HAMAP" id="MF_00454">
    <property type="entry name" value="FluC"/>
    <property type="match status" value="1"/>
</dbReference>
<reference evidence="11 12" key="1">
    <citation type="submission" date="2019-11" db="EMBL/GenBank/DDBJ databases">
        <title>Comparison of genomes from free-living endosymbiotic cyanobacteria isolated from Azolla.</title>
        <authorList>
            <person name="Thiel T."/>
            <person name="Pratte B."/>
        </authorList>
    </citation>
    <scope>NUCLEOTIDE SEQUENCE [LARGE SCALE GENOMIC DNA]</scope>
    <source>
        <strain evidence="11 12">N2B</strain>
    </source>
</reference>
<keyword evidence="6 10" id="KW-0407">Ion channel</keyword>
<proteinExistence type="inferred from homology"/>
<keyword evidence="5 10" id="KW-0472">Membrane</keyword>
<comment type="similarity">
    <text evidence="7 10">Belongs to the fluoride channel Fluc/FEX (TC 1.A.43) family.</text>
</comment>
<comment type="subcellular location">
    <subcellularLocation>
        <location evidence="1 10">Cell membrane</location>
        <topology evidence="1 10">Multi-pass membrane protein</topology>
    </subcellularLocation>
</comment>
<keyword evidence="12" id="KW-1185">Reference proteome</keyword>
<dbReference type="PANTHER" id="PTHR28259">
    <property type="entry name" value="FLUORIDE EXPORT PROTEIN 1-RELATED"/>
    <property type="match status" value="1"/>
</dbReference>
<feature type="transmembrane region" description="Helical" evidence="10">
    <location>
        <begin position="129"/>
        <end position="152"/>
    </location>
</feature>
<comment type="function">
    <text evidence="9 10">Fluoride-specific ion channel. Important for reducing fluoride concentration in the cell, thus reducing its toxicity.</text>
</comment>
<evidence type="ECO:0000256" key="9">
    <source>
        <dbReference type="ARBA" id="ARBA00049940"/>
    </source>
</evidence>
<keyword evidence="10" id="KW-0915">Sodium</keyword>
<dbReference type="EMBL" id="JACKZP010000082">
    <property type="protein sequence ID" value="MBC1303956.1"/>
    <property type="molecule type" value="Genomic_DNA"/>
</dbReference>
<evidence type="ECO:0000313" key="11">
    <source>
        <dbReference type="EMBL" id="MBC1303956.1"/>
    </source>
</evidence>
<feature type="transmembrane region" description="Helical" evidence="10">
    <location>
        <begin position="99"/>
        <end position="117"/>
    </location>
</feature>
<feature type="binding site" evidence="10">
    <location>
        <position position="107"/>
    </location>
    <ligand>
        <name>Na(+)</name>
        <dbReference type="ChEBI" id="CHEBI:29101"/>
        <note>structural</note>
    </ligand>
</feature>
<keyword evidence="3 10" id="KW-0812">Transmembrane</keyword>
<evidence type="ECO:0000256" key="7">
    <source>
        <dbReference type="ARBA" id="ARBA00035120"/>
    </source>
</evidence>
<name>A0ABR6SCQ2_ANAVA</name>
<feature type="transmembrane region" description="Helical" evidence="10">
    <location>
        <begin position="69"/>
        <end position="87"/>
    </location>
</feature>
<keyword evidence="10" id="KW-0813">Transport</keyword>
<gene>
    <name evidence="10 11" type="primary">crcB</name>
    <name evidence="10" type="synonym">fluC</name>
    <name evidence="11" type="ORF">GNE12_18770</name>
</gene>
<accession>A0ABR6SCQ2</accession>